<dbReference type="EMBL" id="AEAI01003856">
    <property type="protein sequence ID" value="EGH49118.1"/>
    <property type="molecule type" value="Genomic_DNA"/>
</dbReference>
<evidence type="ECO:0000313" key="1">
    <source>
        <dbReference type="EMBL" id="EGH49118.1"/>
    </source>
</evidence>
<organism evidence="1 2">
    <name type="scientific">Pseudomonas syringae pv. pisi str. 1704B</name>
    <dbReference type="NCBI Taxonomy" id="629263"/>
    <lineage>
        <taxon>Bacteria</taxon>
        <taxon>Pseudomonadati</taxon>
        <taxon>Pseudomonadota</taxon>
        <taxon>Gammaproteobacteria</taxon>
        <taxon>Pseudomonadales</taxon>
        <taxon>Pseudomonadaceae</taxon>
        <taxon>Pseudomonas</taxon>
        <taxon>Pseudomonas syringae</taxon>
    </lineage>
</organism>
<protein>
    <submittedName>
        <fullName evidence="1">Sensor histidine kinase</fullName>
    </submittedName>
</protein>
<dbReference type="Proteomes" id="UP000004986">
    <property type="component" value="Unassembled WGS sequence"/>
</dbReference>
<proteinExistence type="predicted"/>
<dbReference type="Gene3D" id="3.30.565.10">
    <property type="entry name" value="Histidine kinase-like ATPase, C-terminal domain"/>
    <property type="match status" value="1"/>
</dbReference>
<dbReference type="InterPro" id="IPR036890">
    <property type="entry name" value="HATPase_C_sf"/>
</dbReference>
<accession>F3GPW5</accession>
<dbReference type="AlphaFoldDB" id="F3GPW5"/>
<keyword evidence="2" id="KW-1185">Reference proteome</keyword>
<comment type="caution">
    <text evidence="1">The sequence shown here is derived from an EMBL/GenBank/DDBJ whole genome shotgun (WGS) entry which is preliminary data.</text>
</comment>
<dbReference type="GO" id="GO:0016301">
    <property type="term" value="F:kinase activity"/>
    <property type="evidence" value="ECO:0007669"/>
    <property type="project" value="UniProtKB-KW"/>
</dbReference>
<evidence type="ECO:0000313" key="2">
    <source>
        <dbReference type="Proteomes" id="UP000004986"/>
    </source>
</evidence>
<name>F3GPW5_PSESJ</name>
<feature type="non-terminal residue" evidence="1">
    <location>
        <position position="1"/>
    </location>
</feature>
<sequence length="60" mass="6534">VALLVDVPEGLPPLLADRVQIQQVLLNLMLNGVDAMKKLEADQAQLEIRVGWHDGGDIGF</sequence>
<reference evidence="1 2" key="1">
    <citation type="journal article" date="2011" name="PLoS Pathog.">
        <title>Dynamic evolution of pathogenicity revealed by sequencing and comparative genomics of 19 Pseudomonas syringae isolates.</title>
        <authorList>
            <person name="Baltrus D.A."/>
            <person name="Nishimura M.T."/>
            <person name="Romanchuk A."/>
            <person name="Chang J.H."/>
            <person name="Mukhtar M.S."/>
            <person name="Cherkis K."/>
            <person name="Roach J."/>
            <person name="Grant S.R."/>
            <person name="Jones C.D."/>
            <person name="Dangl J.L."/>
        </authorList>
    </citation>
    <scope>NUCLEOTIDE SEQUENCE [LARGE SCALE GENOMIC DNA]</scope>
    <source>
        <strain evidence="1 2">1704B</strain>
    </source>
</reference>
<gene>
    <name evidence="1" type="ORF">PSYPI_44911</name>
</gene>
<keyword evidence="1" id="KW-0808">Transferase</keyword>
<keyword evidence="1" id="KW-0418">Kinase</keyword>
<dbReference type="SUPFAM" id="SSF55874">
    <property type="entry name" value="ATPase domain of HSP90 chaperone/DNA topoisomerase II/histidine kinase"/>
    <property type="match status" value="1"/>
</dbReference>
<feature type="non-terminal residue" evidence="1">
    <location>
        <position position="60"/>
    </location>
</feature>